<dbReference type="GO" id="GO:0006108">
    <property type="term" value="P:malate metabolic process"/>
    <property type="evidence" value="ECO:0007669"/>
    <property type="project" value="InterPro"/>
</dbReference>
<evidence type="ECO:0000313" key="14">
    <source>
        <dbReference type="Proteomes" id="UP000011563"/>
    </source>
</evidence>
<feature type="active site" description="Proton acceptor" evidence="8">
    <location>
        <position position="95"/>
    </location>
</feature>
<dbReference type="InterPro" id="IPR012302">
    <property type="entry name" value="Malic_NAD-bd"/>
</dbReference>
<organism evidence="13 14">
    <name type="scientific">Candidatus Kinetoplastidibacterium blastocrithidiae TCC012E</name>
    <dbReference type="NCBI Taxonomy" id="1208922"/>
    <lineage>
        <taxon>Bacteria</taxon>
        <taxon>Pseudomonadati</taxon>
        <taxon>Pseudomonadota</taxon>
        <taxon>Betaproteobacteria</taxon>
        <taxon>Candidatus Kinetoplastidibacterium</taxon>
    </lineage>
</organism>
<evidence type="ECO:0000256" key="3">
    <source>
        <dbReference type="ARBA" id="ARBA00007686"/>
    </source>
</evidence>
<proteinExistence type="inferred from homology"/>
<sequence>MDDTLNQRALDYHAFPTPGKISVTPTKPLNNQDDLSLAYSPGVAAACMAIVHEGDAAASKYTSRSNLVGVITNGTAVLGLGNIGPLASKPVMEGKGCLLKKFAGVDVFDIELAENDPDKIIDIIAALEPTIGGVNLEDIKAPECFYIEKKLRERMKIPVFHDDQHGTAIISSAAILNGLEVVKKDISKVKLACSGAGAAAIACLDLLVRLGMKIENIFVVDSRGVIWEGRDENMETNKKRYAQNTTSRTLADVVKEADIFLGCSAAKVLTPEMVKTMAQNPLILALANPEPEILPSLAKSVRPDCIIATGRSDYPNQVNNVLCFPFIFRGALDCGATSITEEMKLACVTAIADLAKAEQNDEVASAYSGDDLNFGPNYIIPKPFDRRLISHVAPAVAKAAQESGVATRPIKDLDAYRQKLNNYVYHSGQLMDPLFVKAKQDPKRIIYTDGEEEIVLRAIQTIVDEKLAYPILIGRDSVVKENIRKAGLRLQIEKDIQLIDPEDEKLLEKNWKHYYKLKSRDGVTPKIAKSMLRKHNTLIGSMLLERGEADALICGVSSKYDNQLKYISEVIGKKENQTFAALNVLMLPEQTLFIADTHVNENPTAQEIANITIQSANEMLRFGFIPKIALLSHSDFGSRITESSRKMSEALRIIKELAPDLEVDGEMHADSALSNNIRKSSCPDTHLKDTANLLIMPNLDSGNIAYNLLKMTGSKGVAMGPILLGANRPVHILTNSTTVRRIVNMTTLAVVDAQQED</sequence>
<evidence type="ECO:0000256" key="2">
    <source>
        <dbReference type="ARBA" id="ARBA00001946"/>
    </source>
</evidence>
<feature type="binding site" evidence="10">
    <location>
        <position position="163"/>
    </location>
    <ligand>
        <name>a divalent metal cation</name>
        <dbReference type="ChEBI" id="CHEBI:60240"/>
    </ligand>
</feature>
<dbReference type="FunFam" id="3.40.50.720:FF:000095">
    <property type="entry name" value="NADP-dependent malic enzyme"/>
    <property type="match status" value="1"/>
</dbReference>
<dbReference type="Gene3D" id="3.40.50.10750">
    <property type="entry name" value="Isocitrate/Isopropylmalate dehydrogenase-like"/>
    <property type="match status" value="1"/>
</dbReference>
<protein>
    <submittedName>
        <fullName evidence="13">Malate dehydrogenase (Oxaloacetate-decarboxylating)(NADP+)</fullName>
    </submittedName>
</protein>
<dbReference type="Pfam" id="PF03949">
    <property type="entry name" value="Malic_M"/>
    <property type="match status" value="1"/>
</dbReference>
<dbReference type="InterPro" id="IPR002505">
    <property type="entry name" value="PTA_PTB"/>
</dbReference>
<accession>M1LBP2</accession>
<dbReference type="SUPFAM" id="SSF53659">
    <property type="entry name" value="Isocitrate/Isopropylmalate dehydrogenase-like"/>
    <property type="match status" value="1"/>
</dbReference>
<evidence type="ECO:0000259" key="11">
    <source>
        <dbReference type="SMART" id="SM00919"/>
    </source>
</evidence>
<keyword evidence="5 9" id="KW-0479">Metal-binding</keyword>
<keyword evidence="10" id="KW-0521">NADP</keyword>
<dbReference type="Gene3D" id="3.40.50.720">
    <property type="entry name" value="NAD(P)-binding Rossmann-like Domain"/>
    <property type="match status" value="1"/>
</dbReference>
<evidence type="ECO:0000256" key="9">
    <source>
        <dbReference type="PIRSR" id="PIRSR036684-2"/>
    </source>
</evidence>
<dbReference type="InterPro" id="IPR045213">
    <property type="entry name" value="Malic_NAD-bd_bact_type"/>
</dbReference>
<dbReference type="AlphaFoldDB" id="M1LBP2"/>
<dbReference type="SMART" id="SM00919">
    <property type="entry name" value="Malic_M"/>
    <property type="match status" value="1"/>
</dbReference>
<dbReference type="KEGG" id="kbt:BCUE_0703"/>
<comment type="similarity">
    <text evidence="3">In the N-terminal section; belongs to the malic enzymes family.</text>
</comment>
<dbReference type="PATRIC" id="fig|1208922.3.peg.422"/>
<dbReference type="InterPro" id="IPR042113">
    <property type="entry name" value="P_AcTrfase_dom1"/>
</dbReference>
<dbReference type="EMBL" id="CP003807">
    <property type="protein sequence ID" value="AGF49868.1"/>
    <property type="molecule type" value="Genomic_DNA"/>
</dbReference>
<evidence type="ECO:0000259" key="12">
    <source>
        <dbReference type="SMART" id="SM01274"/>
    </source>
</evidence>
<dbReference type="GO" id="GO:0016746">
    <property type="term" value="F:acyltransferase activity"/>
    <property type="evidence" value="ECO:0007669"/>
    <property type="project" value="InterPro"/>
</dbReference>
<dbReference type="InterPro" id="IPR042112">
    <property type="entry name" value="P_AcTrfase_dom2"/>
</dbReference>
<evidence type="ECO:0000313" key="13">
    <source>
        <dbReference type="EMBL" id="AGF49868.1"/>
    </source>
</evidence>
<dbReference type="HOGENOM" id="CLU_012366_0_0_4"/>
<keyword evidence="6" id="KW-0560">Oxidoreductase</keyword>
<dbReference type="CDD" id="cd05311">
    <property type="entry name" value="NAD_bind_2_malic_enz"/>
    <property type="match status" value="1"/>
</dbReference>
<comment type="cofactor">
    <cofactor evidence="2">
        <name>Mg(2+)</name>
        <dbReference type="ChEBI" id="CHEBI:18420"/>
    </cofactor>
</comment>
<feature type="binding site" evidence="9">
    <location>
        <position position="137"/>
    </location>
    <ligand>
        <name>a divalent metal cation</name>
        <dbReference type="ChEBI" id="CHEBI:60240"/>
    </ligand>
</feature>
<comment type="cofactor">
    <cofactor evidence="1">
        <name>Mn(2+)</name>
        <dbReference type="ChEBI" id="CHEBI:29035"/>
    </cofactor>
</comment>
<feature type="binding site" evidence="10">
    <location>
        <position position="288"/>
    </location>
    <ligand>
        <name>NADP(+)</name>
        <dbReference type="ChEBI" id="CHEBI:58349"/>
    </ligand>
</feature>
<dbReference type="GO" id="GO:0051287">
    <property type="term" value="F:NAD binding"/>
    <property type="evidence" value="ECO:0007669"/>
    <property type="project" value="InterPro"/>
</dbReference>
<dbReference type="GO" id="GO:0016616">
    <property type="term" value="F:oxidoreductase activity, acting on the CH-OH group of donors, NAD or NADP as acceptor"/>
    <property type="evidence" value="ECO:0007669"/>
    <property type="project" value="InterPro"/>
</dbReference>
<evidence type="ECO:0000256" key="10">
    <source>
        <dbReference type="PIRSR" id="PIRSR036684-3"/>
    </source>
</evidence>
<dbReference type="Proteomes" id="UP000011563">
    <property type="component" value="Chromosome"/>
</dbReference>
<gene>
    <name evidence="13" type="ORF">BCUE_0703</name>
</gene>
<dbReference type="Pfam" id="PF01515">
    <property type="entry name" value="PTA_PTB"/>
    <property type="match status" value="1"/>
</dbReference>
<reference evidence="13 14" key="1">
    <citation type="journal article" date="2013" name="Genome Biol. Evol.">
        <title>Genome evolution and phylogenomic analysis of candidatus kinetoplastibacterium, the betaproteobacterial endosymbionts of strigomonas and angomonas.</title>
        <authorList>
            <person name="Alves J.M."/>
            <person name="Serrano M.G."/>
            <person name="Maia da Silva F."/>
            <person name="Voegtly L.J."/>
            <person name="Matveyev A.V."/>
            <person name="Teixeira M.M."/>
            <person name="Camargo E.P."/>
            <person name="Buck G.A."/>
        </authorList>
    </citation>
    <scope>NUCLEOTIDE SEQUENCE [LARGE SCALE GENOMIC DNA]</scope>
    <source>
        <strain evidence="13 14">TCC012E</strain>
    </source>
</reference>
<dbReference type="PANTHER" id="PTHR43237">
    <property type="entry name" value="NADP-DEPENDENT MALIC ENZYME"/>
    <property type="match status" value="1"/>
</dbReference>
<dbReference type="GO" id="GO:0046872">
    <property type="term" value="F:metal ion binding"/>
    <property type="evidence" value="ECO:0007669"/>
    <property type="project" value="UniProtKB-KW"/>
</dbReference>
<dbReference type="Gene3D" id="3.40.50.10950">
    <property type="match status" value="1"/>
</dbReference>
<dbReference type="Pfam" id="PF00390">
    <property type="entry name" value="malic"/>
    <property type="match status" value="1"/>
</dbReference>
<dbReference type="InterPro" id="IPR012188">
    <property type="entry name" value="ME_PTA"/>
</dbReference>
<feature type="binding site" evidence="9">
    <location>
        <position position="138"/>
    </location>
    <ligand>
        <name>a divalent metal cation</name>
        <dbReference type="ChEBI" id="CHEBI:60240"/>
    </ligand>
</feature>
<evidence type="ECO:0000256" key="6">
    <source>
        <dbReference type="ARBA" id="ARBA00023002"/>
    </source>
</evidence>
<dbReference type="InterPro" id="IPR012301">
    <property type="entry name" value="Malic_N_dom"/>
</dbReference>
<dbReference type="SMART" id="SM01274">
    <property type="entry name" value="malic"/>
    <property type="match status" value="1"/>
</dbReference>
<dbReference type="FunFam" id="3.40.50.10380:FF:000003">
    <property type="entry name" value="NADP-dependent malic enzyme"/>
    <property type="match status" value="1"/>
</dbReference>
<evidence type="ECO:0000256" key="8">
    <source>
        <dbReference type="PIRSR" id="PIRSR036684-1"/>
    </source>
</evidence>
<evidence type="ECO:0000256" key="1">
    <source>
        <dbReference type="ARBA" id="ARBA00001936"/>
    </source>
</evidence>
<comment type="similarity">
    <text evidence="4">In the C-terminal section; belongs to the phosphate acetyltransferase and butyryltransferase family.</text>
</comment>
<dbReference type="Gene3D" id="3.40.50.10380">
    <property type="entry name" value="Malic enzyme, N-terminal domain"/>
    <property type="match status" value="1"/>
</dbReference>
<evidence type="ECO:0000256" key="4">
    <source>
        <dbReference type="ARBA" id="ARBA00008756"/>
    </source>
</evidence>
<dbReference type="InterPro" id="IPR051674">
    <property type="entry name" value="Malate_Decarboxylase"/>
</dbReference>
<dbReference type="GO" id="GO:0004470">
    <property type="term" value="F:malic enzyme activity"/>
    <property type="evidence" value="ECO:0007669"/>
    <property type="project" value="InterPro"/>
</dbReference>
<dbReference type="InterPro" id="IPR037062">
    <property type="entry name" value="Malic_N_dom_sf"/>
</dbReference>
<dbReference type="InterPro" id="IPR036291">
    <property type="entry name" value="NAD(P)-bd_dom_sf"/>
</dbReference>
<feature type="domain" description="Malic enzyme NAD-binding" evidence="11">
    <location>
        <begin position="164"/>
        <end position="401"/>
    </location>
</feature>
<dbReference type="InterPro" id="IPR046346">
    <property type="entry name" value="Aminoacid_DH-like_N_sf"/>
</dbReference>
<dbReference type="PIRSF" id="PIRSF036684">
    <property type="entry name" value="ME_PTA"/>
    <property type="match status" value="1"/>
</dbReference>
<keyword evidence="7" id="KW-0511">Multifunctional enzyme</keyword>
<feature type="binding site" evidence="10">
    <location>
        <begin position="77"/>
        <end position="84"/>
    </location>
    <ligand>
        <name>NADP(+)</name>
        <dbReference type="ChEBI" id="CHEBI:58349"/>
    </ligand>
</feature>
<evidence type="ECO:0000256" key="7">
    <source>
        <dbReference type="ARBA" id="ARBA00023268"/>
    </source>
</evidence>
<dbReference type="PANTHER" id="PTHR43237:SF4">
    <property type="entry name" value="NADP-DEPENDENT MALIC ENZYME"/>
    <property type="match status" value="1"/>
</dbReference>
<name>M1LBP2_9PROT</name>
<evidence type="ECO:0000256" key="5">
    <source>
        <dbReference type="ARBA" id="ARBA00022723"/>
    </source>
</evidence>
<dbReference type="RefSeq" id="WP_015238115.1">
    <property type="nucleotide sequence ID" value="NC_020285.1"/>
</dbReference>
<keyword evidence="14" id="KW-1185">Reference proteome</keyword>
<dbReference type="SUPFAM" id="SSF53223">
    <property type="entry name" value="Aminoacid dehydrogenase-like, N-terminal domain"/>
    <property type="match status" value="1"/>
</dbReference>
<dbReference type="SUPFAM" id="SSF51735">
    <property type="entry name" value="NAD(P)-binding Rossmann-fold domains"/>
    <property type="match status" value="1"/>
</dbReference>
<feature type="domain" description="Malic enzyme N-terminal" evidence="12">
    <location>
        <begin position="18"/>
        <end position="152"/>
    </location>
</feature>